<name>A0ABD1ISR6_9TELE</name>
<dbReference type="PANTHER" id="PTHR45930">
    <property type="entry name" value="G-PROTEIN COUPLED RECEPTOR 124-LIKE PROTEIN"/>
    <property type="match status" value="1"/>
</dbReference>
<dbReference type="AlphaFoldDB" id="A0ABD1ISR6"/>
<keyword evidence="5 8" id="KW-0472">Membrane</keyword>
<feature type="transmembrane region" description="Helical" evidence="8">
    <location>
        <begin position="337"/>
        <end position="356"/>
    </location>
</feature>
<dbReference type="Proteomes" id="UP001591681">
    <property type="component" value="Unassembled WGS sequence"/>
</dbReference>
<dbReference type="Pfam" id="PF00002">
    <property type="entry name" value="7tm_2"/>
    <property type="match status" value="1"/>
</dbReference>
<feature type="domain" description="G-protein coupled receptors family 2 profile 2" evidence="9">
    <location>
        <begin position="106"/>
        <end position="362"/>
    </location>
</feature>
<dbReference type="InterPro" id="IPR017981">
    <property type="entry name" value="GPCR_2-like_7TM"/>
</dbReference>
<comment type="subcellular location">
    <subcellularLocation>
        <location evidence="1">Membrane</location>
        <topology evidence="1">Multi-pass membrane protein</topology>
    </subcellularLocation>
</comment>
<evidence type="ECO:0000256" key="1">
    <source>
        <dbReference type="ARBA" id="ARBA00004141"/>
    </source>
</evidence>
<comment type="caution">
    <text evidence="10">The sequence shown here is derived from an EMBL/GenBank/DDBJ whole genome shotgun (WGS) entry which is preliminary data.</text>
</comment>
<evidence type="ECO:0000256" key="4">
    <source>
        <dbReference type="ARBA" id="ARBA00022989"/>
    </source>
</evidence>
<feature type="region of interest" description="Disordered" evidence="7">
    <location>
        <begin position="252"/>
        <end position="289"/>
    </location>
</feature>
<comment type="similarity">
    <text evidence="2">Belongs to the G-protein coupled receptor 2 family. Adhesion G-protein coupled receptor (ADGR) subfamily.</text>
</comment>
<dbReference type="InterPro" id="IPR000832">
    <property type="entry name" value="GPCR_2_secretin-like"/>
</dbReference>
<accession>A0ABD1ISR6</accession>
<feature type="transmembrane region" description="Helical" evidence="8">
    <location>
        <begin position="37"/>
        <end position="60"/>
    </location>
</feature>
<evidence type="ECO:0000256" key="3">
    <source>
        <dbReference type="ARBA" id="ARBA00022692"/>
    </source>
</evidence>
<feature type="transmembrane region" description="Helical" evidence="8">
    <location>
        <begin position="81"/>
        <end position="99"/>
    </location>
</feature>
<feature type="region of interest" description="Disordered" evidence="7">
    <location>
        <begin position="390"/>
        <end position="421"/>
    </location>
</feature>
<dbReference type="PROSITE" id="PS50261">
    <property type="entry name" value="G_PROTEIN_RECEP_F2_4"/>
    <property type="match status" value="1"/>
</dbReference>
<gene>
    <name evidence="10" type="ORF">ACEWY4_025729</name>
</gene>
<reference evidence="10 11" key="1">
    <citation type="submission" date="2024-09" db="EMBL/GenBank/DDBJ databases">
        <title>A chromosome-level genome assembly of Gray's grenadier anchovy, Coilia grayii.</title>
        <authorList>
            <person name="Fu Z."/>
        </authorList>
    </citation>
    <scope>NUCLEOTIDE SEQUENCE [LARGE SCALE GENOMIC DNA]</scope>
    <source>
        <strain evidence="10">G4</strain>
        <tissue evidence="10">Muscle</tissue>
    </source>
</reference>
<feature type="transmembrane region" description="Helical" evidence="8">
    <location>
        <begin position="203"/>
        <end position="226"/>
    </location>
</feature>
<evidence type="ECO:0000256" key="7">
    <source>
        <dbReference type="SAM" id="MobiDB-lite"/>
    </source>
</evidence>
<feature type="compositionally biased region" description="Polar residues" evidence="7">
    <location>
        <begin position="395"/>
        <end position="420"/>
    </location>
</feature>
<feature type="region of interest" description="Disordered" evidence="7">
    <location>
        <begin position="693"/>
        <end position="752"/>
    </location>
</feature>
<feature type="transmembrane region" description="Helical" evidence="8">
    <location>
        <begin position="310"/>
        <end position="331"/>
    </location>
</feature>
<organism evidence="10 11">
    <name type="scientific">Coilia grayii</name>
    <name type="common">Gray's grenadier anchovy</name>
    <dbReference type="NCBI Taxonomy" id="363190"/>
    <lineage>
        <taxon>Eukaryota</taxon>
        <taxon>Metazoa</taxon>
        <taxon>Chordata</taxon>
        <taxon>Craniata</taxon>
        <taxon>Vertebrata</taxon>
        <taxon>Euteleostomi</taxon>
        <taxon>Actinopterygii</taxon>
        <taxon>Neopterygii</taxon>
        <taxon>Teleostei</taxon>
        <taxon>Clupei</taxon>
        <taxon>Clupeiformes</taxon>
        <taxon>Clupeoidei</taxon>
        <taxon>Engraulidae</taxon>
        <taxon>Coilinae</taxon>
        <taxon>Coilia</taxon>
    </lineage>
</organism>
<evidence type="ECO:0000259" key="9">
    <source>
        <dbReference type="PROSITE" id="PS50261"/>
    </source>
</evidence>
<keyword evidence="3 8" id="KW-0812">Transmembrane</keyword>
<dbReference type="PANTHER" id="PTHR45930:SF3">
    <property type="entry name" value="ADHESION G PROTEIN-COUPLED RECEPTOR A1"/>
    <property type="match status" value="1"/>
</dbReference>
<evidence type="ECO:0000256" key="8">
    <source>
        <dbReference type="SAM" id="Phobius"/>
    </source>
</evidence>
<keyword evidence="6" id="KW-0675">Receptor</keyword>
<dbReference type="Gene3D" id="1.20.1070.10">
    <property type="entry name" value="Rhodopsin 7-helix transmembrane proteins"/>
    <property type="match status" value="1"/>
</dbReference>
<dbReference type="GO" id="GO:0016020">
    <property type="term" value="C:membrane"/>
    <property type="evidence" value="ECO:0007669"/>
    <property type="project" value="UniProtKB-SubCell"/>
</dbReference>
<evidence type="ECO:0000256" key="2">
    <source>
        <dbReference type="ARBA" id="ARBA00007343"/>
    </source>
</evidence>
<evidence type="ECO:0000256" key="5">
    <source>
        <dbReference type="ARBA" id="ARBA00023136"/>
    </source>
</evidence>
<feature type="compositionally biased region" description="Basic residues" evidence="7">
    <location>
        <begin position="277"/>
        <end position="288"/>
    </location>
</feature>
<protein>
    <recommendedName>
        <fullName evidence="9">G-protein coupled receptors family 2 profile 2 domain-containing protein</fullName>
    </recommendedName>
</protein>
<keyword evidence="4 8" id="KW-1133">Transmembrane helix</keyword>
<sequence length="752" mass="82274">MSQAVVTPFNTREIYCGSLRWEHFYVVFFLPFLCRRFWFLFITHLTVCCHHCCCLFSLPLPSPPPPPPPRVIRISGNGWHILLNFLFHTAVTFGVFAGGINQIKYPIVCQVVGVILHYSSLSTMMWLTFTARNLCREVSKAPPAPQERDPAPQQRSKPTVLVFYLVSVGVPSIIVGVTAAVSLDNYGSRDDAPYCWMAWEPSLGGFYGPTSILVLIICIYFLVTYVQLKRHPERKYELKAMTEEQQRLATADMGHHHHHHCHEHSPGEPGIEEGPIHHHHHHHHHHHPGCSAITASMLANEHSFKAQLRATAFTLFLFLATWAFGALAVSQGHFLDMIFSCLYGAFSVTLGLFLLIQHCAKRDDIWHRWWACCPSSKPTMDVNGDAAAAAAVATSRGQSNTNVSQVPNHQNHSHSPQTQIHCHMDSPCPGKSLLSPHLHPSSSHCKLSPLPVGPSTQNHVGPCCAVLHGSAAVSPLLERSPRPQSLPDELPRPTLPLQSCLKDRTKSRSFNRPRPSLRDYAYHMASTSLDGSVHSTTGGSHLLDSPHSAAHLELHTGPHRGSQLSCHSPHPDNQLRCRSPSPLLEPHLAACHSSLHEGLAASCHSSCLDSQLACLDSVSQQDTHVCHRHACCAKADPFGSVCCAGSDPFGPSQGGDELEELGTSSAIYGGSKMGADKDEEGTAAALVHIDLPPPPPRASLSCPQGTATLGRKGTLSRRGTLSRNGSLHEDYMFSSDATGNIRTGPWKNETTV</sequence>
<evidence type="ECO:0000313" key="10">
    <source>
        <dbReference type="EMBL" id="KAL2078044.1"/>
    </source>
</evidence>
<feature type="transmembrane region" description="Helical" evidence="8">
    <location>
        <begin position="161"/>
        <end position="183"/>
    </location>
</feature>
<proteinExistence type="inferred from homology"/>
<evidence type="ECO:0000313" key="11">
    <source>
        <dbReference type="Proteomes" id="UP001591681"/>
    </source>
</evidence>
<dbReference type="EMBL" id="JBHFQA010000023">
    <property type="protein sequence ID" value="KAL2078044.1"/>
    <property type="molecule type" value="Genomic_DNA"/>
</dbReference>
<keyword evidence="11" id="KW-1185">Reference proteome</keyword>
<evidence type="ECO:0000256" key="6">
    <source>
        <dbReference type="ARBA" id="ARBA00023170"/>
    </source>
</evidence>
<dbReference type="InterPro" id="IPR051963">
    <property type="entry name" value="Adhesion_GPCR_A"/>
</dbReference>